<protein>
    <recommendedName>
        <fullName evidence="5">Carboxypeptidase-like regulatory domain-containing protein</fullName>
    </recommendedName>
</protein>
<accession>A0A5M8QI34</accession>
<evidence type="ECO:0000313" key="1">
    <source>
        <dbReference type="EMBL" id="KAA6434483.1"/>
    </source>
</evidence>
<evidence type="ECO:0000313" key="3">
    <source>
        <dbReference type="Proteomes" id="UP000323866"/>
    </source>
</evidence>
<reference evidence="1 3" key="1">
    <citation type="submission" date="2019-07" db="EMBL/GenBank/DDBJ databases">
        <authorList>
            <person name="Qu J.-H."/>
        </authorList>
    </citation>
    <scope>NUCLEOTIDE SEQUENCE [LARGE SCALE GENOMIC DNA]</scope>
    <source>
        <strain evidence="1 3">MDT1-10-3</strain>
    </source>
</reference>
<dbReference type="InterPro" id="IPR008969">
    <property type="entry name" value="CarboxyPept-like_regulatory"/>
</dbReference>
<evidence type="ECO:0008006" key="5">
    <source>
        <dbReference type="Google" id="ProtNLM"/>
    </source>
</evidence>
<name>A0A5M8QI34_9BACT</name>
<gene>
    <name evidence="2" type="ORF">ACD591_03780</name>
    <name evidence="1" type="ORF">FOE74_09850</name>
</gene>
<reference evidence="1 3" key="2">
    <citation type="submission" date="2019-09" db="EMBL/GenBank/DDBJ databases">
        <title>A bacterium isolated from glacier soil.</title>
        <authorList>
            <person name="Liu Q."/>
        </authorList>
    </citation>
    <scope>NUCLEOTIDE SEQUENCE [LARGE SCALE GENOMIC DNA]</scope>
    <source>
        <strain evidence="1 3">MDT1-10-3</strain>
    </source>
</reference>
<dbReference type="OrthoDB" id="1112758at2"/>
<dbReference type="Proteomes" id="UP000323866">
    <property type="component" value="Unassembled WGS sequence"/>
</dbReference>
<evidence type="ECO:0000313" key="4">
    <source>
        <dbReference type="Proteomes" id="UP001570846"/>
    </source>
</evidence>
<dbReference type="Proteomes" id="UP001570846">
    <property type="component" value="Unassembled WGS sequence"/>
</dbReference>
<organism evidence="1 3">
    <name type="scientific">Rufibacter glacialis</name>
    <dbReference type="NCBI Taxonomy" id="1259555"/>
    <lineage>
        <taxon>Bacteria</taxon>
        <taxon>Pseudomonadati</taxon>
        <taxon>Bacteroidota</taxon>
        <taxon>Cytophagia</taxon>
        <taxon>Cytophagales</taxon>
        <taxon>Hymenobacteraceae</taxon>
        <taxon>Rufibacter</taxon>
    </lineage>
</organism>
<dbReference type="SUPFAM" id="SSF49464">
    <property type="entry name" value="Carboxypeptidase regulatory domain-like"/>
    <property type="match status" value="1"/>
</dbReference>
<keyword evidence="4" id="KW-1185">Reference proteome</keyword>
<dbReference type="EMBL" id="JBGOGF010000002">
    <property type="protein sequence ID" value="MFA1770398.1"/>
    <property type="molecule type" value="Genomic_DNA"/>
</dbReference>
<reference evidence="2 4" key="3">
    <citation type="submission" date="2024-08" db="EMBL/GenBank/DDBJ databases">
        <authorList>
            <person name="Wei W."/>
        </authorList>
    </citation>
    <scope>NUCLEOTIDE SEQUENCE [LARGE SCALE GENOMIC DNA]</scope>
    <source>
        <strain evidence="2 4">XU2</strain>
    </source>
</reference>
<proteinExistence type="predicted"/>
<sequence>MVSKGKLTRKHLFLCILLLPLQACSFSVRVIGWVFDKETGLPIEGTTVNLLEGGDIQKTASNGLFQVFSETGPFQDPILQISKPGYKPFHLQIERNKEETRYMIKSEQVFVEYDTPVYPDLNNRKTFSAGTWINKWSQDFKNGDTLSIYLEREDIKTEVDRLVRKQNTFNR</sequence>
<dbReference type="EMBL" id="VKKZ01000020">
    <property type="protein sequence ID" value="KAA6434483.1"/>
    <property type="molecule type" value="Genomic_DNA"/>
</dbReference>
<dbReference type="AlphaFoldDB" id="A0A5M8QI34"/>
<comment type="caution">
    <text evidence="1">The sequence shown here is derived from an EMBL/GenBank/DDBJ whole genome shotgun (WGS) entry which is preliminary data.</text>
</comment>
<dbReference type="RefSeq" id="WP_149098426.1">
    <property type="nucleotide sequence ID" value="NZ_BMMG01000003.1"/>
</dbReference>
<evidence type="ECO:0000313" key="2">
    <source>
        <dbReference type="EMBL" id="MFA1770398.1"/>
    </source>
</evidence>
<dbReference type="Gene3D" id="2.60.40.1120">
    <property type="entry name" value="Carboxypeptidase-like, regulatory domain"/>
    <property type="match status" value="1"/>
</dbReference>